<dbReference type="InterPro" id="IPR013815">
    <property type="entry name" value="ATP_grasp_subdomain_1"/>
</dbReference>
<keyword evidence="2" id="KW-0436">Ligase</keyword>
<dbReference type="Gene3D" id="3.30.1490.20">
    <property type="entry name" value="ATP-grasp fold, A domain"/>
    <property type="match status" value="1"/>
</dbReference>
<dbReference type="GO" id="GO:0008716">
    <property type="term" value="F:D-alanine-D-alanine ligase activity"/>
    <property type="evidence" value="ECO:0007669"/>
    <property type="project" value="InterPro"/>
</dbReference>
<dbReference type="PANTHER" id="PTHR23132">
    <property type="entry name" value="D-ALANINE--D-ALANINE LIGASE"/>
    <property type="match status" value="1"/>
</dbReference>
<dbReference type="NCBIfam" id="NF002378">
    <property type="entry name" value="PRK01372.1"/>
    <property type="match status" value="1"/>
</dbReference>
<dbReference type="InterPro" id="IPR011761">
    <property type="entry name" value="ATP-grasp"/>
</dbReference>
<dbReference type="PIRSF" id="PIRSF039102">
    <property type="entry name" value="Ddl/VanB"/>
    <property type="match status" value="1"/>
</dbReference>
<sequence length="318" mass="32169">MSSNIEGHVIVLAGGLSPERDVSLRSGRRVADALRVAGVEAEVRDVDASLLTALVDHRPACVIPLLHGATGEDGAIRDVIGALGIPYVGSGPSACRASFDKPVASALVGAAGVSVPPSVALPHATFRELGATAVLDAVVGRLGLPLMVKPTRGGSSLGASVVRSAAALPSAMVAAFAYGDTALIERFISGTEVAVSVLDDGSGPRALPVVEIVPDGGFYDYGARYTAGATEFFVPARLSPEVLASCAEAAVSVHRVLGLSDWSRVDLIIDAAGIPWFLEVNVAPGMTETSTYPQAVGAAGLDLGALTAGLVAQAIARS</sequence>
<dbReference type="Pfam" id="PF07478">
    <property type="entry name" value="Dala_Dala_lig_C"/>
    <property type="match status" value="1"/>
</dbReference>
<dbReference type="GO" id="GO:0071555">
    <property type="term" value="P:cell wall organization"/>
    <property type="evidence" value="ECO:0007669"/>
    <property type="project" value="UniProtKB-KW"/>
</dbReference>
<gene>
    <name evidence="5" type="ORF">UFOPK3752_02392</name>
    <name evidence="6" type="ORF">UFOPK4150_01507</name>
</gene>
<reference evidence="5" key="1">
    <citation type="submission" date="2020-05" db="EMBL/GenBank/DDBJ databases">
        <authorList>
            <person name="Chiriac C."/>
            <person name="Salcher M."/>
            <person name="Ghai R."/>
            <person name="Kavagutti S V."/>
        </authorList>
    </citation>
    <scope>NUCLEOTIDE SEQUENCE</scope>
</reference>
<evidence type="ECO:0000256" key="1">
    <source>
        <dbReference type="ARBA" id="ARBA00010871"/>
    </source>
</evidence>
<dbReference type="EMBL" id="CAFBND010000181">
    <property type="protein sequence ID" value="CAB4962668.1"/>
    <property type="molecule type" value="Genomic_DNA"/>
</dbReference>
<evidence type="ECO:0000313" key="5">
    <source>
        <dbReference type="EMBL" id="CAB4962668.1"/>
    </source>
</evidence>
<dbReference type="AlphaFoldDB" id="A0A6J7L1S5"/>
<accession>A0A6J7L1S5</accession>
<evidence type="ECO:0000313" key="6">
    <source>
        <dbReference type="EMBL" id="CAB5035527.1"/>
    </source>
</evidence>
<dbReference type="SUPFAM" id="SSF56059">
    <property type="entry name" value="Glutathione synthetase ATP-binding domain-like"/>
    <property type="match status" value="1"/>
</dbReference>
<dbReference type="GO" id="GO:0005737">
    <property type="term" value="C:cytoplasm"/>
    <property type="evidence" value="ECO:0007669"/>
    <property type="project" value="InterPro"/>
</dbReference>
<dbReference type="InterPro" id="IPR011095">
    <property type="entry name" value="Dala_Dala_lig_C"/>
</dbReference>
<dbReference type="EMBL" id="CAFBPU010000031">
    <property type="protein sequence ID" value="CAB5035527.1"/>
    <property type="molecule type" value="Genomic_DNA"/>
</dbReference>
<keyword evidence="3" id="KW-0961">Cell wall biogenesis/degradation</keyword>
<dbReference type="SUPFAM" id="SSF52440">
    <property type="entry name" value="PreATP-grasp domain"/>
    <property type="match status" value="1"/>
</dbReference>
<evidence type="ECO:0000256" key="3">
    <source>
        <dbReference type="ARBA" id="ARBA00023316"/>
    </source>
</evidence>
<dbReference type="PANTHER" id="PTHR23132:SF23">
    <property type="entry name" value="D-ALANINE--D-ALANINE LIGASE B"/>
    <property type="match status" value="1"/>
</dbReference>
<dbReference type="InterPro" id="IPR016185">
    <property type="entry name" value="PreATP-grasp_dom_sf"/>
</dbReference>
<dbReference type="Gene3D" id="3.30.470.20">
    <property type="entry name" value="ATP-grasp fold, B domain"/>
    <property type="match status" value="1"/>
</dbReference>
<dbReference type="InterPro" id="IPR005905">
    <property type="entry name" value="D_ala_D_ala"/>
</dbReference>
<comment type="similarity">
    <text evidence="1">Belongs to the D-alanine--D-alanine ligase family.</text>
</comment>
<evidence type="ECO:0000259" key="4">
    <source>
        <dbReference type="PROSITE" id="PS50975"/>
    </source>
</evidence>
<dbReference type="GO" id="GO:0046872">
    <property type="term" value="F:metal ion binding"/>
    <property type="evidence" value="ECO:0007669"/>
    <property type="project" value="InterPro"/>
</dbReference>
<name>A0A6J7L1S5_9ZZZZ</name>
<protein>
    <submittedName>
        <fullName evidence="5">Unannotated protein</fullName>
    </submittedName>
</protein>
<dbReference type="PROSITE" id="PS50975">
    <property type="entry name" value="ATP_GRASP"/>
    <property type="match status" value="1"/>
</dbReference>
<proteinExistence type="inferred from homology"/>
<evidence type="ECO:0000256" key="2">
    <source>
        <dbReference type="ARBA" id="ARBA00022598"/>
    </source>
</evidence>
<dbReference type="Gene3D" id="3.40.50.20">
    <property type="match status" value="1"/>
</dbReference>
<dbReference type="GO" id="GO:0005524">
    <property type="term" value="F:ATP binding"/>
    <property type="evidence" value="ECO:0007669"/>
    <property type="project" value="InterPro"/>
</dbReference>
<feature type="domain" description="ATP-grasp" evidence="4">
    <location>
        <begin position="105"/>
        <end position="312"/>
    </location>
</feature>
<dbReference type="HAMAP" id="MF_00047">
    <property type="entry name" value="Dala_Dala_lig"/>
    <property type="match status" value="1"/>
</dbReference>
<organism evidence="5">
    <name type="scientific">freshwater metagenome</name>
    <dbReference type="NCBI Taxonomy" id="449393"/>
    <lineage>
        <taxon>unclassified sequences</taxon>
        <taxon>metagenomes</taxon>
        <taxon>ecological metagenomes</taxon>
    </lineage>
</organism>